<feature type="domain" description="N-acetyltransferase" evidence="3">
    <location>
        <begin position="7"/>
        <end position="168"/>
    </location>
</feature>
<dbReference type="CDD" id="cd04301">
    <property type="entry name" value="NAT_SF"/>
    <property type="match status" value="1"/>
</dbReference>
<dbReference type="EMBL" id="CP036263">
    <property type="protein sequence ID" value="QDT00571.1"/>
    <property type="molecule type" value="Genomic_DNA"/>
</dbReference>
<dbReference type="GO" id="GO:0016747">
    <property type="term" value="F:acyltransferase activity, transferring groups other than amino-acyl groups"/>
    <property type="evidence" value="ECO:0007669"/>
    <property type="project" value="InterPro"/>
</dbReference>
<protein>
    <submittedName>
        <fullName evidence="4">Putative acetyltransferase</fullName>
    </submittedName>
</protein>
<keyword evidence="2" id="KW-0012">Acyltransferase</keyword>
<proteinExistence type="predicted"/>
<dbReference type="InterPro" id="IPR050832">
    <property type="entry name" value="Bact_Acetyltransf"/>
</dbReference>
<dbReference type="PANTHER" id="PTHR43877">
    <property type="entry name" value="AMINOALKYLPHOSPHONATE N-ACETYLTRANSFERASE-RELATED-RELATED"/>
    <property type="match status" value="1"/>
</dbReference>
<dbReference type="AlphaFoldDB" id="A0A517N0B4"/>
<sequence length="168" mass="18104">MTPINILTADLANPAHQAAIIAMLDAYSADPMGDGHPISDYARANLIDGLRKHPTTVAFLAMQGEQPVGMIIAFGGFSTFAAKPLINLHDVYVAPEVRGQGVARRLLEAVEAAARETGCCKLTLEVKLQNTRASNIYAEFGFQPAPSPADCSMQEPEDAMWYMSKPLN</sequence>
<evidence type="ECO:0000256" key="2">
    <source>
        <dbReference type="ARBA" id="ARBA00023315"/>
    </source>
</evidence>
<dbReference type="SUPFAM" id="SSF55729">
    <property type="entry name" value="Acyl-CoA N-acyltransferases (Nat)"/>
    <property type="match status" value="1"/>
</dbReference>
<evidence type="ECO:0000313" key="5">
    <source>
        <dbReference type="Proteomes" id="UP000319852"/>
    </source>
</evidence>
<reference evidence="4 5" key="1">
    <citation type="submission" date="2019-02" db="EMBL/GenBank/DDBJ databases">
        <title>Deep-cultivation of Planctomycetes and their phenomic and genomic characterization uncovers novel biology.</title>
        <authorList>
            <person name="Wiegand S."/>
            <person name="Jogler M."/>
            <person name="Boedeker C."/>
            <person name="Pinto D."/>
            <person name="Vollmers J."/>
            <person name="Rivas-Marin E."/>
            <person name="Kohn T."/>
            <person name="Peeters S.H."/>
            <person name="Heuer A."/>
            <person name="Rast P."/>
            <person name="Oberbeckmann S."/>
            <person name="Bunk B."/>
            <person name="Jeske O."/>
            <person name="Meyerdierks A."/>
            <person name="Storesund J.E."/>
            <person name="Kallscheuer N."/>
            <person name="Luecker S."/>
            <person name="Lage O.M."/>
            <person name="Pohl T."/>
            <person name="Merkel B.J."/>
            <person name="Hornburger P."/>
            <person name="Mueller R.-W."/>
            <person name="Bruemmer F."/>
            <person name="Labrenz M."/>
            <person name="Spormann A.M."/>
            <person name="Op den Camp H."/>
            <person name="Overmann J."/>
            <person name="Amann R."/>
            <person name="Jetten M.S.M."/>
            <person name="Mascher T."/>
            <person name="Medema M.H."/>
            <person name="Devos D.P."/>
            <person name="Kaster A.-K."/>
            <person name="Ovreas L."/>
            <person name="Rohde M."/>
            <person name="Galperin M.Y."/>
            <person name="Jogler C."/>
        </authorList>
    </citation>
    <scope>NUCLEOTIDE SEQUENCE [LARGE SCALE GENOMIC DNA]</scope>
    <source>
        <strain evidence="4 5">HG15A2</strain>
    </source>
</reference>
<evidence type="ECO:0000259" key="3">
    <source>
        <dbReference type="PROSITE" id="PS51186"/>
    </source>
</evidence>
<dbReference type="OrthoDB" id="9792929at2"/>
<dbReference type="PANTHER" id="PTHR43877:SF2">
    <property type="entry name" value="AMINOALKYLPHOSPHONATE N-ACETYLTRANSFERASE-RELATED"/>
    <property type="match status" value="1"/>
</dbReference>
<name>A0A517N0B4_9BACT</name>
<keyword evidence="1 4" id="KW-0808">Transferase</keyword>
<keyword evidence="5" id="KW-1185">Reference proteome</keyword>
<dbReference type="KEGG" id="amob:HG15A2_39090"/>
<dbReference type="Pfam" id="PF00583">
    <property type="entry name" value="Acetyltransf_1"/>
    <property type="match status" value="1"/>
</dbReference>
<accession>A0A517N0B4</accession>
<dbReference type="InterPro" id="IPR000182">
    <property type="entry name" value="GNAT_dom"/>
</dbReference>
<dbReference type="Proteomes" id="UP000319852">
    <property type="component" value="Chromosome"/>
</dbReference>
<dbReference type="Gene3D" id="3.40.630.30">
    <property type="match status" value="1"/>
</dbReference>
<evidence type="ECO:0000313" key="4">
    <source>
        <dbReference type="EMBL" id="QDT00571.1"/>
    </source>
</evidence>
<dbReference type="PROSITE" id="PS51186">
    <property type="entry name" value="GNAT"/>
    <property type="match status" value="1"/>
</dbReference>
<gene>
    <name evidence="4" type="ORF">HG15A2_39090</name>
</gene>
<evidence type="ECO:0000256" key="1">
    <source>
        <dbReference type="ARBA" id="ARBA00022679"/>
    </source>
</evidence>
<dbReference type="RefSeq" id="WP_145062154.1">
    <property type="nucleotide sequence ID" value="NZ_CP036263.1"/>
</dbReference>
<organism evidence="4 5">
    <name type="scientific">Adhaeretor mobilis</name>
    <dbReference type="NCBI Taxonomy" id="1930276"/>
    <lineage>
        <taxon>Bacteria</taxon>
        <taxon>Pseudomonadati</taxon>
        <taxon>Planctomycetota</taxon>
        <taxon>Planctomycetia</taxon>
        <taxon>Pirellulales</taxon>
        <taxon>Lacipirellulaceae</taxon>
        <taxon>Adhaeretor</taxon>
    </lineage>
</organism>
<dbReference type="InterPro" id="IPR016181">
    <property type="entry name" value="Acyl_CoA_acyltransferase"/>
</dbReference>